<dbReference type="PANTHER" id="PTHR22692">
    <property type="entry name" value="MYOSIN VII, XV"/>
    <property type="match status" value="1"/>
</dbReference>
<dbReference type="Proteomes" id="UP000583164">
    <property type="component" value="Unassembled WGS sequence"/>
</dbReference>
<keyword evidence="1 2" id="KW-0728">SH3 domain</keyword>
<evidence type="ECO:0000256" key="2">
    <source>
        <dbReference type="PROSITE-ProRule" id="PRU00192"/>
    </source>
</evidence>
<evidence type="ECO:0000256" key="3">
    <source>
        <dbReference type="SAM" id="MobiDB-lite"/>
    </source>
</evidence>
<feature type="region of interest" description="Disordered" evidence="3">
    <location>
        <begin position="122"/>
        <end position="162"/>
    </location>
</feature>
<reference evidence="5 6" key="1">
    <citation type="submission" date="2019-09" db="EMBL/GenBank/DDBJ databases">
        <title>Bird 10,000 Genomes (B10K) Project - Family phase.</title>
        <authorList>
            <person name="Zhang G."/>
        </authorList>
    </citation>
    <scope>NUCLEOTIDE SEQUENCE [LARGE SCALE GENOMIC DNA]</scope>
    <source>
        <strain evidence="5">B10K-DU-001-29</strain>
        <tissue evidence="5">Muscle</tissue>
    </source>
</reference>
<dbReference type="Pfam" id="PF07653">
    <property type="entry name" value="SH3_2"/>
    <property type="match status" value="1"/>
</dbReference>
<dbReference type="InterPro" id="IPR051567">
    <property type="entry name" value="Unconventional_Myosin_ATPase"/>
</dbReference>
<dbReference type="Pfam" id="PF26570">
    <property type="entry name" value="MYO15"/>
    <property type="match status" value="1"/>
</dbReference>
<dbReference type="InterPro" id="IPR001452">
    <property type="entry name" value="SH3_domain"/>
</dbReference>
<evidence type="ECO:0000256" key="1">
    <source>
        <dbReference type="ARBA" id="ARBA00022443"/>
    </source>
</evidence>
<sequence>PKPKKEPPVVKPSGPESRPAPSREIGNIIKMYQSRPAPEPLPIEPVRRVSKPFFKKNDPKNEALAKLGMMKASPQPSVSSLLSGYFSRGSLSIPFPAGWDLPGAAVAASSIKEKQLPLLSIFRPEGAPPAPQTPRAPPHPPPAPEDQGRQEPTGKDSAVTVADDDGIKTQLYKLTTSVSFSYIDPAWKIFLRKEVFYPKENFSHPYCLNLLCEQIIRDTFSESSFRISKEEKRKMKDLLTEFQVGNNAQSIQEEGIKKRIVVAARDNWANYFSRLFPVQGEKGSDVQILGVSHRGMRLLKVEKAAGYHPEHLKILRSYCFADVLSVETKGSNSLEFSLKTEQLILHSPKALCIKAMVERFMQELRQDTNYVVALRSYIVDDKSLLSFKKGDLIELLPMQGVEPGWQFGSTGGRCGLFPTSLVQLAPA</sequence>
<dbReference type="InterPro" id="IPR036028">
    <property type="entry name" value="SH3-like_dom_sf"/>
</dbReference>
<feature type="domain" description="SH3" evidence="4">
    <location>
        <begin position="366"/>
        <end position="427"/>
    </location>
</feature>
<name>A0A7K9KT11_9PASS</name>
<feature type="compositionally biased region" description="Pro residues" evidence="3">
    <location>
        <begin position="126"/>
        <end position="144"/>
    </location>
</feature>
<comment type="caution">
    <text evidence="5">The sequence shown here is derived from an EMBL/GenBank/DDBJ whole genome shotgun (WGS) entry which is preliminary data.</text>
</comment>
<dbReference type="PANTHER" id="PTHR22692:SF16">
    <property type="entry name" value="MYOSIN XVB"/>
    <property type="match status" value="1"/>
</dbReference>
<proteinExistence type="predicted"/>
<evidence type="ECO:0000313" key="5">
    <source>
        <dbReference type="EMBL" id="NXH53472.1"/>
    </source>
</evidence>
<dbReference type="PROSITE" id="PS50002">
    <property type="entry name" value="SH3"/>
    <property type="match status" value="1"/>
</dbReference>
<organism evidence="5 6">
    <name type="scientific">Rhabdornis inornatus</name>
    <dbReference type="NCBI Taxonomy" id="237438"/>
    <lineage>
        <taxon>Eukaryota</taxon>
        <taxon>Metazoa</taxon>
        <taxon>Chordata</taxon>
        <taxon>Craniata</taxon>
        <taxon>Vertebrata</taxon>
        <taxon>Euteleostomi</taxon>
        <taxon>Archelosauria</taxon>
        <taxon>Archosauria</taxon>
        <taxon>Dinosauria</taxon>
        <taxon>Saurischia</taxon>
        <taxon>Theropoda</taxon>
        <taxon>Coelurosauria</taxon>
        <taxon>Aves</taxon>
        <taxon>Neognathae</taxon>
        <taxon>Neoaves</taxon>
        <taxon>Telluraves</taxon>
        <taxon>Australaves</taxon>
        <taxon>Passeriformes</taxon>
        <taxon>Rhabdornithidae</taxon>
        <taxon>Rhabdornis</taxon>
    </lineage>
</organism>
<dbReference type="InterPro" id="IPR011993">
    <property type="entry name" value="PH-like_dom_sf"/>
</dbReference>
<evidence type="ECO:0000313" key="6">
    <source>
        <dbReference type="Proteomes" id="UP000583164"/>
    </source>
</evidence>
<dbReference type="OrthoDB" id="8182952at2759"/>
<dbReference type="AlphaFoldDB" id="A0A7K9KT11"/>
<dbReference type="Gene3D" id="2.30.30.40">
    <property type="entry name" value="SH3 Domains"/>
    <property type="match status" value="1"/>
</dbReference>
<gene>
    <name evidence="5" type="primary">Myo15b</name>
    <name evidence="5" type="ORF">RHAINO_R06457</name>
</gene>
<dbReference type="SMART" id="SM00326">
    <property type="entry name" value="SH3"/>
    <property type="match status" value="1"/>
</dbReference>
<feature type="non-terminal residue" evidence="5">
    <location>
        <position position="1"/>
    </location>
</feature>
<feature type="region of interest" description="Disordered" evidence="3">
    <location>
        <begin position="1"/>
        <end position="23"/>
    </location>
</feature>
<dbReference type="Gene3D" id="2.30.29.30">
    <property type="entry name" value="Pleckstrin-homology domain (PH domain)/Phosphotyrosine-binding domain (PTB)"/>
    <property type="match status" value="1"/>
</dbReference>
<dbReference type="EMBL" id="VWZS01001750">
    <property type="protein sequence ID" value="NXH53472.1"/>
    <property type="molecule type" value="Genomic_DNA"/>
</dbReference>
<evidence type="ECO:0000259" key="4">
    <source>
        <dbReference type="PROSITE" id="PS50002"/>
    </source>
</evidence>
<dbReference type="SUPFAM" id="SSF50044">
    <property type="entry name" value="SH3-domain"/>
    <property type="match status" value="1"/>
</dbReference>
<accession>A0A7K9KT11</accession>
<protein>
    <submittedName>
        <fullName evidence="5">MY15B protein</fullName>
    </submittedName>
</protein>
<feature type="non-terminal residue" evidence="5">
    <location>
        <position position="427"/>
    </location>
</feature>
<keyword evidence="6" id="KW-1185">Reference proteome</keyword>
<dbReference type="InterPro" id="IPR059004">
    <property type="entry name" value="MYO15"/>
</dbReference>